<dbReference type="KEGG" id="bgf:BC1003_4408"/>
<dbReference type="Pfam" id="PF14559">
    <property type="entry name" value="TPR_19"/>
    <property type="match status" value="1"/>
</dbReference>
<reference evidence="2" key="1">
    <citation type="submission" date="2010-09" db="EMBL/GenBank/DDBJ databases">
        <title>Complete sequence of chromosome2 of Burkholderia sp. CCGE1003.</title>
        <authorList>
            <consortium name="US DOE Joint Genome Institute"/>
            <person name="Lucas S."/>
            <person name="Copeland A."/>
            <person name="Lapidus A."/>
            <person name="Cheng J.-F."/>
            <person name="Bruce D."/>
            <person name="Goodwin L."/>
            <person name="Pitluck S."/>
            <person name="Daligault H."/>
            <person name="Davenport K."/>
            <person name="Detter J.C."/>
            <person name="Han C."/>
            <person name="Tapia R."/>
            <person name="Land M."/>
            <person name="Hauser L."/>
            <person name="Jeffries C."/>
            <person name="Kyrpides N."/>
            <person name="Ivanova N."/>
            <person name="Ovchinnikova G."/>
            <person name="Martinez-Romero E."/>
            <person name="Rogel M.A."/>
            <person name="Auchtung J."/>
            <person name="Tiedje J.M."/>
            <person name="Woyke T."/>
        </authorList>
    </citation>
    <scope>NUCLEOTIDE SEQUENCE</scope>
    <source>
        <strain evidence="2">CCGE1003</strain>
    </source>
</reference>
<dbReference type="Pfam" id="PF13181">
    <property type="entry name" value="TPR_8"/>
    <property type="match status" value="2"/>
</dbReference>
<feature type="repeat" description="TPR" evidence="1">
    <location>
        <begin position="50"/>
        <end position="83"/>
    </location>
</feature>
<sequence length="513" mass="57795">MNPLTQRGSDRIEEHAQSLHDLGHQYLNRDELGLAEAAFRQALEIQPDWLRAKIDLGCLLQRLSNYAEAEPILRQALYLDPEAELAHNALGLLFWHTNRLYEAEPHYREAIRVRPDFYEARNNLGLVLMHTNRLQEAEIAFRYALAINAKVPEIHSNYGSVLRQLGRVEEAVAAFRQALSLDPHSVAAKTNLAQALLASGAYEEGWSMYESRLDPRLDGHYIEAPPIPWPMWSGEPLVGKSLIIWPEQGYGDVLQFCRYAPMLKALGLKTLSIACQPMLERLFHSLDGVDCVYSLNGEGTIARHDYWCFVMSLPHRFGTTLDTIPASTPYLRAPTDSILRWRSLLPRGRLRVGLVWAGDPRLHTTASNAVDQRRSVSAETFLPILGVPGITFVSLQKGAIAEKQIDSLPAELHPFDPMGLVEDFGDTAAIIESLDLVIAVDTSTAHLAGALNKPVWVLSRYGSCWRWLRAGQDSPWYPSMRLFRQRELGDWEPVIEEVKQALIEWCASRPALV</sequence>
<name>E1TFI7_BURSG</name>
<keyword evidence="1" id="KW-0802">TPR repeat</keyword>
<accession>E1TFI7</accession>
<dbReference type="PANTHER" id="PTHR44809">
    <property type="match status" value="1"/>
</dbReference>
<dbReference type="SUPFAM" id="SSF48452">
    <property type="entry name" value="TPR-like"/>
    <property type="match status" value="1"/>
</dbReference>
<dbReference type="Pfam" id="PF13432">
    <property type="entry name" value="TPR_16"/>
    <property type="match status" value="1"/>
</dbReference>
<dbReference type="SUPFAM" id="SSF53756">
    <property type="entry name" value="UDP-Glycosyltransferase/glycogen phosphorylase"/>
    <property type="match status" value="1"/>
</dbReference>
<dbReference type="HOGENOM" id="CLU_010140_1_1_4"/>
<feature type="repeat" description="TPR" evidence="1">
    <location>
        <begin position="152"/>
        <end position="185"/>
    </location>
</feature>
<dbReference type="InterPro" id="IPR052943">
    <property type="entry name" value="TMTC_O-mannosyl-trnsfr"/>
</dbReference>
<evidence type="ECO:0000313" key="2">
    <source>
        <dbReference type="EMBL" id="ADN60341.1"/>
    </source>
</evidence>
<evidence type="ECO:0000256" key="1">
    <source>
        <dbReference type="PROSITE-ProRule" id="PRU00339"/>
    </source>
</evidence>
<dbReference type="PROSITE" id="PS50005">
    <property type="entry name" value="TPR"/>
    <property type="match status" value="4"/>
</dbReference>
<dbReference type="InterPro" id="IPR011990">
    <property type="entry name" value="TPR-like_helical_dom_sf"/>
</dbReference>
<protein>
    <submittedName>
        <fullName evidence="2">Tetratricopeptide TPR_1 repeat-containing protein</fullName>
    </submittedName>
</protein>
<dbReference type="STRING" id="640512.BC1003_4408"/>
<gene>
    <name evidence="2" type="ordered locus">BC1003_4408</name>
</gene>
<dbReference type="eggNOG" id="COG0457">
    <property type="taxonomic scope" value="Bacteria"/>
</dbReference>
<dbReference type="AlphaFoldDB" id="E1TFI7"/>
<feature type="repeat" description="TPR" evidence="1">
    <location>
        <begin position="84"/>
        <end position="117"/>
    </location>
</feature>
<dbReference type="PANTHER" id="PTHR44809:SF1">
    <property type="entry name" value="PROTEIN O-MANNOSYL-TRANSFERASE TMTC1"/>
    <property type="match status" value="1"/>
</dbReference>
<dbReference type="Gene3D" id="1.25.40.10">
    <property type="entry name" value="Tetratricopeptide repeat domain"/>
    <property type="match status" value="3"/>
</dbReference>
<feature type="repeat" description="TPR" evidence="1">
    <location>
        <begin position="16"/>
        <end position="49"/>
    </location>
</feature>
<organism evidence="2">
    <name type="scientific">Burkholderia sp. (strain CCGE1003)</name>
    <dbReference type="NCBI Taxonomy" id="640512"/>
    <lineage>
        <taxon>Bacteria</taxon>
        <taxon>Pseudomonadati</taxon>
        <taxon>Pseudomonadota</taxon>
        <taxon>Betaproteobacteria</taxon>
        <taxon>Burkholderiales</taxon>
        <taxon>Burkholderiaceae</taxon>
        <taxon>Burkholderia</taxon>
    </lineage>
</organism>
<dbReference type="Gene3D" id="3.40.50.2000">
    <property type="entry name" value="Glycogen Phosphorylase B"/>
    <property type="match status" value="1"/>
</dbReference>
<dbReference type="SMART" id="SM00028">
    <property type="entry name" value="TPR"/>
    <property type="match status" value="5"/>
</dbReference>
<dbReference type="EMBL" id="CP002218">
    <property type="protein sequence ID" value="ADN60341.1"/>
    <property type="molecule type" value="Genomic_DNA"/>
</dbReference>
<dbReference type="InterPro" id="IPR019734">
    <property type="entry name" value="TPR_rpt"/>
</dbReference>
<proteinExistence type="predicted"/>
<dbReference type="PROSITE" id="PS50293">
    <property type="entry name" value="TPR_REGION"/>
    <property type="match status" value="1"/>
</dbReference>